<feature type="compositionally biased region" description="Acidic residues" evidence="1">
    <location>
        <begin position="1169"/>
        <end position="1189"/>
    </location>
</feature>
<feature type="compositionally biased region" description="Basic and acidic residues" evidence="1">
    <location>
        <begin position="778"/>
        <end position="791"/>
    </location>
</feature>
<feature type="compositionally biased region" description="Basic and acidic residues" evidence="1">
    <location>
        <begin position="1139"/>
        <end position="1152"/>
    </location>
</feature>
<evidence type="ECO:0000313" key="4">
    <source>
        <dbReference type="EMBL" id="KAJ6232684.1"/>
    </source>
</evidence>
<feature type="compositionally biased region" description="Low complexity" evidence="1">
    <location>
        <begin position="1153"/>
        <end position="1168"/>
    </location>
</feature>
<evidence type="ECO:0000313" key="5">
    <source>
        <dbReference type="Proteomes" id="UP001150062"/>
    </source>
</evidence>
<name>A0ABQ8XKM4_9EUKA</name>
<feature type="compositionally biased region" description="Basic residues" evidence="1">
    <location>
        <begin position="631"/>
        <end position="654"/>
    </location>
</feature>
<dbReference type="PANTHER" id="PTHR12975:SF6">
    <property type="entry name" value="TRAFFICKING PROTEIN PARTICLE COMPLEX SUBUNIT 8"/>
    <property type="match status" value="1"/>
</dbReference>
<sequence length="1310" mass="154289">MATLPPLCLFDNSIHGWKSWALSHLSPVVVVSCSDDAESVCQRNNLSFVDLLRSVQITDFYVATSQPEKQRLIESFYVKWLTPDQISPTNKEDTNKILHNIVKKGYTNSKTDQQNPLINSFQVENFRNSTTNPTPWFVDYRREYLHYLPISPHESLEHPIASVSIISSEIDVEKSMNKLSTLFDLSHPPNFMIENKMEFDILQIYIIINDVQLGDTKKANIIYEKMIEKHGKNKCFLIPINSAKEEENKNILPKKLWTEHFISSKRRDNEEIIYGKRLNEKDYYEITRFANNFVKQILFPFLEKKITMISEVIINSKKGLKRKFKSLIKRKSTVNSRKKSIKKESEIEIIENDRIVKKNKTICRLSIFNSYFENAISNYKTATAHFKKIGAKRSYIDTLVIQIILNFLIEEKISENLITLILNEFSKMDLNERKISFYWILADLYKLIQNPLQTSKYFFELSQEIDDELISSLSMEQSSYYQLFNNPIRFRHYLFDQFTAGMRYYNCKLYAHSMRCCCRSLIPIEGKNWKIIEDQINFTNGRNSFFLTEYEQSIKCFKQVLSSPLQPAIKQTQTIKEFLYSVTTFTKQKKIIINDLNIPIVNKKSIDVYLIDDYRKSSSSSKKYLYKIGKIKKKKKKKKRERERERKRKRKREGKGKGEGEGEGEGEGKWEENKKGNMEEKKIEPNKNTILNWTYAKKKKKKPNIYSKKEFLFGEEITVKFFLKNPLKIKLKLTNVHLVGYFGKKRNKEITKEIKSKFIRIQHNNNKNGNNENENNEGDNKTNENKNNDKNKKIKKSKLEFFGLNLGNLQNEEKQSNLISEKKTISFLPEEKKLIELKITPLQNGNFHIYGVGITLYDYIINILNFQKKKKKLNFKLNKEDNEPLKDYRFDLHIVNKMPLLQVKFIKFINKDFYLGSICKIPLTLKNVGQTSLSDLYCTIEPSENLLINKKIENSSKPLVDKNNDQKKKKKSKLKLMKDMFSNYNSSCYKLPIKKIGRNEQIEIMINFRMFKLGIHDLYLLFYYKKSSGKISKKLPYRLLRIHKQIKIIPSIKINTKLLPSSKNINEFNIICNIHNLTKKKILKLQQLTSISNRWKAVPLSLTKNDLQNECTILQPKSSTTFLIKMILQKNNLPVNNKNDNERENNNGKKNDNGNTNDNRNKNNNGNDNDNDNEIGNENTNENENDENYQNDKIISNLCLNPKSKLINCNDNSIYNIFLNREKNNKETEFNLVFLWENKRIIKYIKNKTNQITGNNNNNNQKNKNKNKKNKYFYSQYNIFNLEPFNKELKKNKGTKDDFVFITKKSYKCE</sequence>
<evidence type="ECO:0000256" key="1">
    <source>
        <dbReference type="SAM" id="MobiDB-lite"/>
    </source>
</evidence>
<protein>
    <submittedName>
        <fullName evidence="4">Trafficking protein particle complex subunit 8</fullName>
    </submittedName>
</protein>
<accession>A0ABQ8XKM4</accession>
<feature type="region of interest" description="Disordered" evidence="1">
    <location>
        <begin position="761"/>
        <end position="792"/>
    </location>
</feature>
<gene>
    <name evidence="4" type="ORF">M0813_04489</name>
</gene>
<feature type="compositionally biased region" description="Basic and acidic residues" evidence="1">
    <location>
        <begin position="655"/>
        <end position="683"/>
    </location>
</feature>
<dbReference type="Pfam" id="PF24544">
    <property type="entry name" value="Ig_TPPC8_2nd"/>
    <property type="match status" value="1"/>
</dbReference>
<dbReference type="InterPro" id="IPR058538">
    <property type="entry name" value="Ig_TPPC8_2nd"/>
</dbReference>
<feature type="domain" description="TPPC8 second Ig-like" evidence="2">
    <location>
        <begin position="916"/>
        <end position="1040"/>
    </location>
</feature>
<dbReference type="InterPro" id="IPR058541">
    <property type="entry name" value="Ig_TPPC8_1st"/>
</dbReference>
<proteinExistence type="predicted"/>
<evidence type="ECO:0000259" key="2">
    <source>
        <dbReference type="Pfam" id="PF24544"/>
    </source>
</evidence>
<dbReference type="InterPro" id="IPR024420">
    <property type="entry name" value="TRAPP_III_complex_Trs85"/>
</dbReference>
<feature type="region of interest" description="Disordered" evidence="1">
    <location>
        <begin position="1134"/>
        <end position="1189"/>
    </location>
</feature>
<dbReference type="EMBL" id="JAOAOG010000288">
    <property type="protein sequence ID" value="KAJ6232684.1"/>
    <property type="molecule type" value="Genomic_DNA"/>
</dbReference>
<dbReference type="Pfam" id="PF12739">
    <property type="entry name" value="TRAPPC-Trs85"/>
    <property type="match status" value="1"/>
</dbReference>
<feature type="domain" description="TPPC8 first Ig-like" evidence="3">
    <location>
        <begin position="708"/>
        <end position="909"/>
    </location>
</feature>
<dbReference type="PANTHER" id="PTHR12975">
    <property type="entry name" value="TRANSPORT PROTEIN TRAPP"/>
    <property type="match status" value="1"/>
</dbReference>
<dbReference type="Proteomes" id="UP001150062">
    <property type="component" value="Unassembled WGS sequence"/>
</dbReference>
<comment type="caution">
    <text evidence="4">The sequence shown here is derived from an EMBL/GenBank/DDBJ whole genome shotgun (WGS) entry which is preliminary data.</text>
</comment>
<evidence type="ECO:0000259" key="3">
    <source>
        <dbReference type="Pfam" id="PF24545"/>
    </source>
</evidence>
<feature type="compositionally biased region" description="Low complexity" evidence="1">
    <location>
        <begin position="764"/>
        <end position="773"/>
    </location>
</feature>
<reference evidence="4" key="1">
    <citation type="submission" date="2022-08" db="EMBL/GenBank/DDBJ databases">
        <title>Novel sulfate-reducing endosymbionts in the free-living metamonad Anaeramoeba.</title>
        <authorList>
            <person name="Jerlstrom-Hultqvist J."/>
            <person name="Cepicka I."/>
            <person name="Gallot-Lavallee L."/>
            <person name="Salas-Leiva D."/>
            <person name="Curtis B.A."/>
            <person name="Zahonova K."/>
            <person name="Pipaliya S."/>
            <person name="Dacks J."/>
            <person name="Roger A.J."/>
        </authorList>
    </citation>
    <scope>NUCLEOTIDE SEQUENCE</scope>
    <source>
        <strain evidence="4">Schooner1</strain>
    </source>
</reference>
<organism evidence="4 5">
    <name type="scientific">Anaeramoeba flamelloides</name>
    <dbReference type="NCBI Taxonomy" id="1746091"/>
    <lineage>
        <taxon>Eukaryota</taxon>
        <taxon>Metamonada</taxon>
        <taxon>Anaeramoebidae</taxon>
        <taxon>Anaeramoeba</taxon>
    </lineage>
</organism>
<feature type="region of interest" description="Disordered" evidence="1">
    <location>
        <begin position="631"/>
        <end position="683"/>
    </location>
</feature>
<dbReference type="Pfam" id="PF24545">
    <property type="entry name" value="Ig_TPPC8_1st"/>
    <property type="match status" value="1"/>
</dbReference>
<keyword evidence="5" id="KW-1185">Reference proteome</keyword>